<dbReference type="InterPro" id="IPR015947">
    <property type="entry name" value="PUA-like_sf"/>
</dbReference>
<proteinExistence type="predicted"/>
<comment type="caution">
    <text evidence="2">The sequence shown here is derived from an EMBL/GenBank/DDBJ whole genome shotgun (WGS) entry which is preliminary data.</text>
</comment>
<name>A0AAE0M9V8_9PEZI</name>
<evidence type="ECO:0000256" key="1">
    <source>
        <dbReference type="SAM" id="MobiDB-lite"/>
    </source>
</evidence>
<reference evidence="2" key="1">
    <citation type="journal article" date="2023" name="Mol. Phylogenet. Evol.">
        <title>Genome-scale phylogeny and comparative genomics of the fungal order Sordariales.</title>
        <authorList>
            <person name="Hensen N."/>
            <person name="Bonometti L."/>
            <person name="Westerberg I."/>
            <person name="Brannstrom I.O."/>
            <person name="Guillou S."/>
            <person name="Cros-Aarteil S."/>
            <person name="Calhoun S."/>
            <person name="Haridas S."/>
            <person name="Kuo A."/>
            <person name="Mondo S."/>
            <person name="Pangilinan J."/>
            <person name="Riley R."/>
            <person name="LaButti K."/>
            <person name="Andreopoulos B."/>
            <person name="Lipzen A."/>
            <person name="Chen C."/>
            <person name="Yan M."/>
            <person name="Daum C."/>
            <person name="Ng V."/>
            <person name="Clum A."/>
            <person name="Steindorff A."/>
            <person name="Ohm R.A."/>
            <person name="Martin F."/>
            <person name="Silar P."/>
            <person name="Natvig D.O."/>
            <person name="Lalanne C."/>
            <person name="Gautier V."/>
            <person name="Ament-Velasquez S.L."/>
            <person name="Kruys A."/>
            <person name="Hutchinson M.I."/>
            <person name="Powell A.J."/>
            <person name="Barry K."/>
            <person name="Miller A.N."/>
            <person name="Grigoriev I.V."/>
            <person name="Debuchy R."/>
            <person name="Gladieux P."/>
            <person name="Hiltunen Thoren M."/>
            <person name="Johannesson H."/>
        </authorList>
    </citation>
    <scope>NUCLEOTIDE SEQUENCE</scope>
    <source>
        <strain evidence="2">SMH4131-1</strain>
    </source>
</reference>
<feature type="compositionally biased region" description="Basic residues" evidence="1">
    <location>
        <begin position="179"/>
        <end position="194"/>
    </location>
</feature>
<feature type="region of interest" description="Disordered" evidence="1">
    <location>
        <begin position="67"/>
        <end position="86"/>
    </location>
</feature>
<dbReference type="EMBL" id="JAUEPO010000004">
    <property type="protein sequence ID" value="KAK3323883.1"/>
    <property type="molecule type" value="Genomic_DNA"/>
</dbReference>
<reference evidence="2" key="2">
    <citation type="submission" date="2023-06" db="EMBL/GenBank/DDBJ databases">
        <authorList>
            <consortium name="Lawrence Berkeley National Laboratory"/>
            <person name="Haridas S."/>
            <person name="Hensen N."/>
            <person name="Bonometti L."/>
            <person name="Westerberg I."/>
            <person name="Brannstrom I.O."/>
            <person name="Guillou S."/>
            <person name="Cros-Aarteil S."/>
            <person name="Calhoun S."/>
            <person name="Kuo A."/>
            <person name="Mondo S."/>
            <person name="Pangilinan J."/>
            <person name="Riley R."/>
            <person name="Labutti K."/>
            <person name="Andreopoulos B."/>
            <person name="Lipzen A."/>
            <person name="Chen C."/>
            <person name="Yanf M."/>
            <person name="Daum C."/>
            <person name="Ng V."/>
            <person name="Clum A."/>
            <person name="Steindorff A."/>
            <person name="Ohm R."/>
            <person name="Martin F."/>
            <person name="Silar P."/>
            <person name="Natvig D."/>
            <person name="Lalanne C."/>
            <person name="Gautier V."/>
            <person name="Ament-Velasquez S.L."/>
            <person name="Kruys A."/>
            <person name="Hutchinson M.I."/>
            <person name="Powell A.J."/>
            <person name="Barry K."/>
            <person name="Miller A.N."/>
            <person name="Grigoriev I.V."/>
            <person name="Debuchy R."/>
            <person name="Gladieux P."/>
            <person name="Thoren M.H."/>
            <person name="Johannesson H."/>
        </authorList>
    </citation>
    <scope>NUCLEOTIDE SEQUENCE</scope>
    <source>
        <strain evidence="2">SMH4131-1</strain>
    </source>
</reference>
<evidence type="ECO:0000313" key="2">
    <source>
        <dbReference type="EMBL" id="KAK3323883.1"/>
    </source>
</evidence>
<sequence length="194" mass="21383">MASTSLRSDIIISIHPQHVANIVSRVKNHEFRSYLLPSTVKRLWIYETSPASSIKFIATVSRGKRPGEIQDPNGLKNDEFDRGGGSGSGSKFAYEILKLEELPMTYSLDELKRRGWLNGAPQKYCFVKVAMDEALRAGPLRVVFDSAVAGDVNTPLLQDEAKGRVRISSRPGVSSAGVKKSRKPQGNRRGKRAS</sequence>
<keyword evidence="3" id="KW-1185">Reference proteome</keyword>
<feature type="region of interest" description="Disordered" evidence="1">
    <location>
        <begin position="162"/>
        <end position="194"/>
    </location>
</feature>
<dbReference type="SUPFAM" id="SSF88697">
    <property type="entry name" value="PUA domain-like"/>
    <property type="match status" value="1"/>
</dbReference>
<accession>A0AAE0M9V8</accession>
<dbReference type="Proteomes" id="UP001286456">
    <property type="component" value="Unassembled WGS sequence"/>
</dbReference>
<dbReference type="AlphaFoldDB" id="A0AAE0M9V8"/>
<protein>
    <submittedName>
        <fullName evidence="2">Uncharacterized protein</fullName>
    </submittedName>
</protein>
<gene>
    <name evidence="2" type="ORF">B0T19DRAFT_427142</name>
</gene>
<organism evidence="2 3">
    <name type="scientific">Cercophora scortea</name>
    <dbReference type="NCBI Taxonomy" id="314031"/>
    <lineage>
        <taxon>Eukaryota</taxon>
        <taxon>Fungi</taxon>
        <taxon>Dikarya</taxon>
        <taxon>Ascomycota</taxon>
        <taxon>Pezizomycotina</taxon>
        <taxon>Sordariomycetes</taxon>
        <taxon>Sordariomycetidae</taxon>
        <taxon>Sordariales</taxon>
        <taxon>Lasiosphaeriaceae</taxon>
        <taxon>Cercophora</taxon>
    </lineage>
</organism>
<evidence type="ECO:0000313" key="3">
    <source>
        <dbReference type="Proteomes" id="UP001286456"/>
    </source>
</evidence>